<name>A0A7X0LXT8_9BACI</name>
<evidence type="ECO:0000313" key="2">
    <source>
        <dbReference type="Proteomes" id="UP000531594"/>
    </source>
</evidence>
<reference evidence="1 2" key="1">
    <citation type="submission" date="2020-08" db="EMBL/GenBank/DDBJ databases">
        <title>Genomic Encyclopedia of Type Strains, Phase IV (KMG-IV): sequencing the most valuable type-strain genomes for metagenomic binning, comparative biology and taxonomic classification.</title>
        <authorList>
            <person name="Goeker M."/>
        </authorList>
    </citation>
    <scope>NUCLEOTIDE SEQUENCE [LARGE SCALE GENOMIC DNA]</scope>
    <source>
        <strain evidence="1 2">DSM 5391</strain>
    </source>
</reference>
<protein>
    <recommendedName>
        <fullName evidence="3">DUF4901 domain-containing protein</fullName>
    </recommendedName>
</protein>
<gene>
    <name evidence="1" type="ORF">HNR53_004695</name>
</gene>
<keyword evidence="2" id="KW-1185">Reference proteome</keyword>
<proteinExistence type="predicted"/>
<evidence type="ECO:0008006" key="3">
    <source>
        <dbReference type="Google" id="ProtNLM"/>
    </source>
</evidence>
<dbReference type="AlphaFoldDB" id="A0A7X0LXT8"/>
<dbReference type="Proteomes" id="UP000531594">
    <property type="component" value="Unassembled WGS sequence"/>
</dbReference>
<dbReference type="RefSeq" id="WP_184530405.1">
    <property type="nucleotide sequence ID" value="NZ_JACHGK010000038.1"/>
</dbReference>
<sequence length="423" mass="49719">MDRRIQELIDFTKIKFGLENYYLQRHQFERSVNIFNETVYIFCMEWFPNHVTEQEDDGLNPEGTAVIEINVKSRKFERAIFVSGESYAEAGITFSNLKTEDVIKWVEGETGLTYGKQFQLETEGEGELHFKECIDGVAVSPSGFIDVEFNQEGKLTSFSVHGQFPSKEMIKEETYSLLLESVEHLAKEQLQLIEFPSKKLKQWIPAYGLEEIYITNDRTLTIPYEFIVDIRSYLKIDKTIYWDEPINEPFERKEIRWIEDVTAEQAFLHEPSPDSFPITESEQEQCEMAVKDLLRQEYPNDTGKWMLKTLHRDKGYIHAILKVNQKDNRVFQRKLKIMIDAESLQTAFYMDNKQMLEIYDQFQESDMVTITKKEAFEKLKQLFELKPYYVYDFEQKQYVLCGKLDCQYGVNAASGEVIALDDL</sequence>
<accession>A0A7X0LXT8</accession>
<dbReference type="EMBL" id="JACHGK010000038">
    <property type="protein sequence ID" value="MBB6447970.1"/>
    <property type="molecule type" value="Genomic_DNA"/>
</dbReference>
<organism evidence="1 2">
    <name type="scientific">Bacillus benzoevorans</name>
    <dbReference type="NCBI Taxonomy" id="1456"/>
    <lineage>
        <taxon>Bacteria</taxon>
        <taxon>Bacillati</taxon>
        <taxon>Bacillota</taxon>
        <taxon>Bacilli</taxon>
        <taxon>Bacillales</taxon>
        <taxon>Bacillaceae</taxon>
        <taxon>Bacillus</taxon>
    </lineage>
</organism>
<comment type="caution">
    <text evidence="1">The sequence shown here is derived from an EMBL/GenBank/DDBJ whole genome shotgun (WGS) entry which is preliminary data.</text>
</comment>
<evidence type="ECO:0000313" key="1">
    <source>
        <dbReference type="EMBL" id="MBB6447970.1"/>
    </source>
</evidence>